<dbReference type="GO" id="GO:0005737">
    <property type="term" value="C:cytoplasm"/>
    <property type="evidence" value="ECO:0007669"/>
    <property type="project" value="TreeGrafter"/>
</dbReference>
<dbReference type="SUPFAM" id="SSF51905">
    <property type="entry name" value="FAD/NAD(P)-binding domain"/>
    <property type="match status" value="2"/>
</dbReference>
<sequence length="931" mass="100048">MKLHQIPAIHSIVTRWRRPQNGKSASESAFDIQQANDHSQSAQAPPSPKSPSKKSGKEREVNNSGPAASMPQLPSPPPSPRINIRPRQASRCLSGEPVSHSHTGEIVKRCGPVHVHETFECENAVEPVRLLTLSRRTLVNEARARGGNTLVDESWEYTVSKHGKSGYTVKVDYTAAAVFIIGDGAHDPQKPVAIDTAKTGGVSGLMTITSRHYGGGGVVLVQALQKQINSDTHQLVVIEKRDYHAHWPALIRGSVTSQGSVAENSLIPFDRAFDPSIRLVHSGAKQITSTEVITESGERVTYSHLVLATGSLWNGALALPDSRDQALDHLNAFRRQLEAAENVVILGGGAVGIEYAGELAHYYPDKKVSLVHALPKLTNDTYPAKFRDALLEGVTKLRIQVILGDRLLAQNTPKDGYVTTNKGVRLRADLVINATGGRPNTSVVSTLDNSVLTSKGTVLVTPELNINLASGARNVWAVGDIIEWPEQKMVFKASMGHAPIVAGNIIASINGGKQNPYQGKPEMILITLGPKGGRGNIPFLGGIVVGDWVATKAKSASLFISNARTTLGYGPPKADGGGGISPVQALQKQVNTTTHQIVFIEQRDYYAHWPALVRAAVTNENSIGERSLVPNDRAFDSTVKIIRSGARRITSAEVITETGETIPYEHLVIATGSVWTGPLALPELRENAIEHFRSFKKQLDVAEHILIVGGGSVCLEYAGEIQHYYPGKKITIIHGVTELMNSTYPHKFRKSLLDALTKKGAHVVLGDKISPDVLPEDGYVTTQSGTRIRADLVIPAAGGRPNTAVVSTLDSSVVTKSGTVLVTPELRVKLSSGAQNVWAIGDIIEWPEQKMVFKASTGHAPTVAKNILASVQGGKEAQYEGKPEMIFVTLGPKGGRGLAPFFGGVVIGDWIVSKMKSSGLFVDKIRGILGY</sequence>
<dbReference type="PRINTS" id="PR00368">
    <property type="entry name" value="FADPNR"/>
</dbReference>
<accession>A0A8H8SWW1</accession>
<feature type="region of interest" description="Disordered" evidence="5">
    <location>
        <begin position="14"/>
        <end position="85"/>
    </location>
</feature>
<gene>
    <name evidence="7" type="ORF">RhiXN_01039</name>
</gene>
<evidence type="ECO:0000256" key="1">
    <source>
        <dbReference type="ARBA" id="ARBA00006442"/>
    </source>
</evidence>
<dbReference type="Proteomes" id="UP000650533">
    <property type="component" value="Chromosome 4"/>
</dbReference>
<evidence type="ECO:0000256" key="4">
    <source>
        <dbReference type="ARBA" id="ARBA00023002"/>
    </source>
</evidence>
<evidence type="ECO:0000256" key="2">
    <source>
        <dbReference type="ARBA" id="ARBA00022630"/>
    </source>
</evidence>
<dbReference type="InterPro" id="IPR023753">
    <property type="entry name" value="FAD/NAD-binding_dom"/>
</dbReference>
<comment type="similarity">
    <text evidence="1">Belongs to the FAD-dependent oxidoreductase family.</text>
</comment>
<keyword evidence="3" id="KW-0274">FAD</keyword>
<evidence type="ECO:0000256" key="5">
    <source>
        <dbReference type="SAM" id="MobiDB-lite"/>
    </source>
</evidence>
<keyword evidence="4" id="KW-0560">Oxidoreductase</keyword>
<dbReference type="GO" id="GO:0004174">
    <property type="term" value="F:electron-transferring-flavoprotein dehydrogenase activity"/>
    <property type="evidence" value="ECO:0007669"/>
    <property type="project" value="TreeGrafter"/>
</dbReference>
<dbReference type="AlphaFoldDB" id="A0A8H8SWW1"/>
<dbReference type="EMBL" id="CP059661">
    <property type="protein sequence ID" value="QRW19633.1"/>
    <property type="molecule type" value="Genomic_DNA"/>
</dbReference>
<dbReference type="Gene3D" id="3.50.50.100">
    <property type="match status" value="2"/>
</dbReference>
<evidence type="ECO:0000256" key="3">
    <source>
        <dbReference type="ARBA" id="ARBA00022827"/>
    </source>
</evidence>
<feature type="domain" description="FAD/NAD(P)-binding" evidence="6">
    <location>
        <begin position="584"/>
        <end position="849"/>
    </location>
</feature>
<organism evidence="7 8">
    <name type="scientific">Rhizoctonia solani</name>
    <dbReference type="NCBI Taxonomy" id="456999"/>
    <lineage>
        <taxon>Eukaryota</taxon>
        <taxon>Fungi</taxon>
        <taxon>Dikarya</taxon>
        <taxon>Basidiomycota</taxon>
        <taxon>Agaricomycotina</taxon>
        <taxon>Agaricomycetes</taxon>
        <taxon>Cantharellales</taxon>
        <taxon>Ceratobasidiaceae</taxon>
        <taxon>Rhizoctonia</taxon>
    </lineage>
</organism>
<protein>
    <submittedName>
        <fullName evidence="7">Pyridine nucleotide-disulfide oxidoreductase</fullName>
    </submittedName>
</protein>
<dbReference type="Pfam" id="PF07992">
    <property type="entry name" value="Pyr_redox_2"/>
    <property type="match status" value="2"/>
</dbReference>
<evidence type="ECO:0000313" key="7">
    <source>
        <dbReference type="EMBL" id="QRW19633.1"/>
    </source>
</evidence>
<reference evidence="7" key="1">
    <citation type="submission" date="2020-05" db="EMBL/GenBank/DDBJ databases">
        <title>Evolutionary and genomic comparisons of hybrid uninucleate and nonhybrid Rhizoctonia fungi.</title>
        <authorList>
            <person name="Li C."/>
            <person name="Chen X."/>
        </authorList>
    </citation>
    <scope>NUCLEOTIDE SEQUENCE</scope>
    <source>
        <strain evidence="7">AG-1 IA</strain>
    </source>
</reference>
<name>A0A8H8SWW1_9AGAM</name>
<dbReference type="KEGG" id="rsx:RhiXN_01039"/>
<dbReference type="PANTHER" id="PTHR43735:SF3">
    <property type="entry name" value="FERROPTOSIS SUPPRESSOR PROTEIN 1"/>
    <property type="match status" value="1"/>
</dbReference>
<dbReference type="GO" id="GO:0050660">
    <property type="term" value="F:flavin adenine dinucleotide binding"/>
    <property type="evidence" value="ECO:0007669"/>
    <property type="project" value="TreeGrafter"/>
</dbReference>
<proteinExistence type="inferred from homology"/>
<dbReference type="GeneID" id="67023321"/>
<evidence type="ECO:0000259" key="6">
    <source>
        <dbReference type="Pfam" id="PF07992"/>
    </source>
</evidence>
<dbReference type="InterPro" id="IPR036188">
    <property type="entry name" value="FAD/NAD-bd_sf"/>
</dbReference>
<dbReference type="PANTHER" id="PTHR43735">
    <property type="entry name" value="APOPTOSIS-INDUCING FACTOR 1"/>
    <property type="match status" value="1"/>
</dbReference>
<feature type="compositionally biased region" description="Polar residues" evidence="5">
    <location>
        <begin position="21"/>
        <end position="38"/>
    </location>
</feature>
<feature type="domain" description="FAD/NAD(P)-binding" evidence="6">
    <location>
        <begin position="280"/>
        <end position="487"/>
    </location>
</feature>
<evidence type="ECO:0000313" key="8">
    <source>
        <dbReference type="Proteomes" id="UP000650533"/>
    </source>
</evidence>
<dbReference type="PRINTS" id="PR00411">
    <property type="entry name" value="PNDRDTASEI"/>
</dbReference>
<keyword evidence="2" id="KW-0285">Flavoprotein</keyword>
<dbReference type="RefSeq" id="XP_043179870.1">
    <property type="nucleotide sequence ID" value="XM_043320858.1"/>
</dbReference>